<comment type="caution">
    <text evidence="11">The sequence shown here is derived from an EMBL/GenBank/DDBJ whole genome shotgun (WGS) entry which is preliminary data.</text>
</comment>
<dbReference type="GO" id="GO:0042284">
    <property type="term" value="F:sphingolipid delta-4 desaturase activity"/>
    <property type="evidence" value="ECO:0007669"/>
    <property type="project" value="UniProtKB-EC"/>
</dbReference>
<sequence length="369" mass="42954">MGQRVSRSDFIWTLTEQPHMDRRRVIAEKYPEVKKLFGVDPSFKYVVAAMVAVQIFFCWLIQDEPFLLVLLMAYFCGGMINHALTLAIHDISHNTAFGQERPLTNRFFSMFANLPIAVPIAISFKKYHVEHHRYLAEDGLDTDVPTRLEGLFFTTPARKLLWLFFQVPSFLRLPPSYHLQKGAHRLGNPQFCDPAFDLFILFTFGWKSLFYLLGGTVLALGLHPSAFHFISEHYSFSDKQETYSYYGWFNLITFNVGYHMEHHDFPYIPGRDLPKLRALAPEYYDTLETHDSWWAVLHGFIMNPAIGPYARIKRKPRVDQAFWSENVFAEYIEAALFYVGYYAVRDYISKFISVNYYAKTPGPIAKKIS</sequence>
<comment type="similarity">
    <text evidence="2">Belongs to the fatty acid desaturase type 1 family. DEGS subfamily.</text>
</comment>
<evidence type="ECO:0000256" key="3">
    <source>
        <dbReference type="ARBA" id="ARBA00012021"/>
    </source>
</evidence>
<gene>
    <name evidence="11" type="ORF">MSPICULIGERA_LOCUS3332</name>
</gene>
<evidence type="ECO:0000256" key="8">
    <source>
        <dbReference type="ARBA" id="ARBA00023136"/>
    </source>
</evidence>
<keyword evidence="8 9" id="KW-0472">Membrane</keyword>
<evidence type="ECO:0000256" key="7">
    <source>
        <dbReference type="ARBA" id="ARBA00023098"/>
    </source>
</evidence>
<evidence type="ECO:0000313" key="11">
    <source>
        <dbReference type="EMBL" id="CAJ0564659.1"/>
    </source>
</evidence>
<dbReference type="SMART" id="SM01269">
    <property type="entry name" value="Lipid_DES"/>
    <property type="match status" value="1"/>
</dbReference>
<dbReference type="AlphaFoldDB" id="A0AA36CA83"/>
<dbReference type="Pfam" id="PF08557">
    <property type="entry name" value="Lipid_DES"/>
    <property type="match status" value="1"/>
</dbReference>
<proteinExistence type="inferred from homology"/>
<keyword evidence="6" id="KW-0560">Oxidoreductase</keyword>
<reference evidence="11" key="1">
    <citation type="submission" date="2023-06" db="EMBL/GenBank/DDBJ databases">
        <authorList>
            <person name="Delattre M."/>
        </authorList>
    </citation>
    <scope>NUCLEOTIDE SEQUENCE</scope>
    <source>
        <strain evidence="11">AF72</strain>
    </source>
</reference>
<evidence type="ECO:0000256" key="4">
    <source>
        <dbReference type="ARBA" id="ARBA00022692"/>
    </source>
</evidence>
<evidence type="ECO:0000256" key="2">
    <source>
        <dbReference type="ARBA" id="ARBA00006146"/>
    </source>
</evidence>
<dbReference type="GO" id="GO:0016020">
    <property type="term" value="C:membrane"/>
    <property type="evidence" value="ECO:0007669"/>
    <property type="project" value="UniProtKB-SubCell"/>
</dbReference>
<evidence type="ECO:0000259" key="10">
    <source>
        <dbReference type="SMART" id="SM01269"/>
    </source>
</evidence>
<dbReference type="EC" id="1.14.19.17" evidence="3"/>
<name>A0AA36CA83_9BILA</name>
<feature type="non-terminal residue" evidence="11">
    <location>
        <position position="1"/>
    </location>
</feature>
<dbReference type="InterPro" id="IPR013866">
    <property type="entry name" value="Sphingolipid_d4-desaturase_N"/>
</dbReference>
<dbReference type="InterPro" id="IPR005804">
    <property type="entry name" value="FA_desaturase_dom"/>
</dbReference>
<comment type="subcellular location">
    <subcellularLocation>
        <location evidence="1">Membrane</location>
        <topology evidence="1">Multi-pass membrane protein</topology>
    </subcellularLocation>
</comment>
<dbReference type="GO" id="GO:0046513">
    <property type="term" value="P:ceramide biosynthetic process"/>
    <property type="evidence" value="ECO:0007669"/>
    <property type="project" value="TreeGrafter"/>
</dbReference>
<evidence type="ECO:0000313" key="12">
    <source>
        <dbReference type="Proteomes" id="UP001177023"/>
    </source>
</evidence>
<keyword evidence="4 9" id="KW-0812">Transmembrane</keyword>
<dbReference type="InterPro" id="IPR011388">
    <property type="entry name" value="DES1/DES2"/>
</dbReference>
<feature type="transmembrane region" description="Helical" evidence="9">
    <location>
        <begin position="66"/>
        <end position="87"/>
    </location>
</feature>
<keyword evidence="5 9" id="KW-1133">Transmembrane helix</keyword>
<keyword evidence="7" id="KW-0443">Lipid metabolism</keyword>
<feature type="domain" description="Sphingolipid delta4-desaturase N-terminal" evidence="10">
    <location>
        <begin position="5"/>
        <end position="43"/>
    </location>
</feature>
<evidence type="ECO:0000256" key="6">
    <source>
        <dbReference type="ARBA" id="ARBA00023002"/>
    </source>
</evidence>
<feature type="transmembrane region" description="Helical" evidence="9">
    <location>
        <begin position="107"/>
        <end position="124"/>
    </location>
</feature>
<dbReference type="PANTHER" id="PTHR12879">
    <property type="entry name" value="SPHINGOLIPID DELTA 4 DESATURASE/C-4 HYDROXYLASE PROTEIN DES2"/>
    <property type="match status" value="1"/>
</dbReference>
<organism evidence="11 12">
    <name type="scientific">Mesorhabditis spiculigera</name>
    <dbReference type="NCBI Taxonomy" id="96644"/>
    <lineage>
        <taxon>Eukaryota</taxon>
        <taxon>Metazoa</taxon>
        <taxon>Ecdysozoa</taxon>
        <taxon>Nematoda</taxon>
        <taxon>Chromadorea</taxon>
        <taxon>Rhabditida</taxon>
        <taxon>Rhabditina</taxon>
        <taxon>Rhabditomorpha</taxon>
        <taxon>Rhabditoidea</taxon>
        <taxon>Rhabditidae</taxon>
        <taxon>Mesorhabditinae</taxon>
        <taxon>Mesorhabditis</taxon>
    </lineage>
</organism>
<feature type="transmembrane region" description="Helical" evidence="9">
    <location>
        <begin position="209"/>
        <end position="230"/>
    </location>
</feature>
<dbReference type="Proteomes" id="UP001177023">
    <property type="component" value="Unassembled WGS sequence"/>
</dbReference>
<dbReference type="EMBL" id="CATQJA010000898">
    <property type="protein sequence ID" value="CAJ0564659.1"/>
    <property type="molecule type" value="Genomic_DNA"/>
</dbReference>
<evidence type="ECO:0000256" key="1">
    <source>
        <dbReference type="ARBA" id="ARBA00004141"/>
    </source>
</evidence>
<evidence type="ECO:0000256" key="9">
    <source>
        <dbReference type="SAM" id="Phobius"/>
    </source>
</evidence>
<dbReference type="Pfam" id="PF00487">
    <property type="entry name" value="FA_desaturase"/>
    <property type="match status" value="1"/>
</dbReference>
<keyword evidence="12" id="KW-1185">Reference proteome</keyword>
<dbReference type="PANTHER" id="PTHR12879:SF20">
    <property type="entry name" value="SPHINGOLIPID DELTA(4)-DESATURASE_C4-MONOOXYGENASE-RELATED"/>
    <property type="match status" value="1"/>
</dbReference>
<protein>
    <recommendedName>
        <fullName evidence="3">sphingolipid 4-desaturase</fullName>
        <ecNumber evidence="3">1.14.19.17</ecNumber>
    </recommendedName>
</protein>
<dbReference type="PIRSF" id="PIRSF017228">
    <property type="entry name" value="Sphnglp_dlt4_des"/>
    <property type="match status" value="1"/>
</dbReference>
<feature type="transmembrane region" description="Helical" evidence="9">
    <location>
        <begin position="42"/>
        <end position="61"/>
    </location>
</feature>
<accession>A0AA36CA83</accession>
<evidence type="ECO:0000256" key="5">
    <source>
        <dbReference type="ARBA" id="ARBA00022989"/>
    </source>
</evidence>